<dbReference type="Proteomes" id="UP000029553">
    <property type="component" value="Unassembled WGS sequence"/>
</dbReference>
<gene>
    <name evidence="1" type="ORF">P353_05475</name>
</gene>
<reference evidence="1 2" key="1">
    <citation type="submission" date="2013-09" db="EMBL/GenBank/DDBJ databases">
        <title>High correlation between genotypes and phenotypes of environmental bacteria Comamonas testosteroni strains.</title>
        <authorList>
            <person name="Liu L."/>
            <person name="Zhu W."/>
            <person name="Xia X."/>
            <person name="Xu B."/>
            <person name="Luo M."/>
            <person name="Wang G."/>
        </authorList>
    </citation>
    <scope>NUCLEOTIDE SEQUENCE [LARGE SCALE GENOMIC DNA]</scope>
    <source>
        <strain evidence="1 2">JL40</strain>
    </source>
</reference>
<protein>
    <submittedName>
        <fullName evidence="1">Uncharacterized protein</fullName>
    </submittedName>
</protein>
<evidence type="ECO:0000313" key="1">
    <source>
        <dbReference type="EMBL" id="KGH31436.1"/>
    </source>
</evidence>
<comment type="caution">
    <text evidence="1">The sequence shown here is derived from an EMBL/GenBank/DDBJ whole genome shotgun (WGS) entry which is preliminary data.</text>
</comment>
<evidence type="ECO:0000313" key="2">
    <source>
        <dbReference type="Proteomes" id="UP000029553"/>
    </source>
</evidence>
<dbReference type="CDD" id="cd19958">
    <property type="entry name" value="pyocin_knob"/>
    <property type="match status" value="2"/>
</dbReference>
<dbReference type="EMBL" id="AWOR01000021">
    <property type="protein sequence ID" value="KGH31436.1"/>
    <property type="molecule type" value="Genomic_DNA"/>
</dbReference>
<proteinExistence type="predicted"/>
<organism evidence="1 2">
    <name type="scientific">Comamonas testosteroni</name>
    <name type="common">Pseudomonas testosteroni</name>
    <dbReference type="NCBI Taxonomy" id="285"/>
    <lineage>
        <taxon>Bacteria</taxon>
        <taxon>Pseudomonadati</taxon>
        <taxon>Pseudomonadota</taxon>
        <taxon>Betaproteobacteria</taxon>
        <taxon>Burkholderiales</taxon>
        <taxon>Comamonadaceae</taxon>
        <taxon>Comamonas</taxon>
    </lineage>
</organism>
<sequence>MAIIFKLTAAGRQALVNAAQNGTLARTLVSVGVTATAFTPTEALTTIPNEIKRITTIAGDVVAKDTIHVTIRDDGNQTYTVRGLGLYLDNGVLLGTYSQAAVILEKSAASIFLLSTDLRVLDGSVNISTLQFGETNFINPPATTDRQGVVELATEAEANGLADAVRALTAASVKTLFNARALGATVITAGVGLTGGGSLAANRTITLANTTVVAGSYGSATAAPTFTVDAQGRLTAAGSATVTPAWASVTGKPTTLAGYGITDAALAARTITAGTGLTGGGNLTANRTIALANTAVTAGSYGSATTVPTFTVDAQGRLTAADSATVTPAWVDVTGKPTTLAGYGITDAALAARTITAGTGLTGGGDLTANRSIALANTAVTAGSYGSATAAPTFTVDAQGRLTAAGSATVTPAWGSVTGKPTTLAGYGITDGALAARTITAGTGLSGGGNLTADRTIALANTAVAAGSYGSATAAPTFTVDAQGRLTAAGSATVTPAWGSVTGKPTTLAGYGITDGALAARNIVAGNGLTGGGNLTADRTLTMGTPGTLTGTSTNAVSTTSHTHLVSLNVADLGDGAAVTMASALGSGVDLNTVTGRGIYTQSTNANATGGSNYPVAAAGTLLVIGDGASISTQTYTHYNNGDQWTRSRYNTGWSAWRKSLTDERTITAGTGLTGGGDLSANRTIALANTTVAAGSYGSATAAPTFTVDAQGRLTAAGSSTVTPAWGSITGKPTTLAGYGITDGALAARSITAGTGLSGGGNLTADRTIALANTAVAAGSYGSATAAPTFTVDAQGRLTAAGSATVTPAWGSVTGKPTTLAGYGITDGALAARNIVAGNGLTGGGNLTADRTLTMGTPGTLTGTSTNAVSTTSHTHLVSLNVADLGDGAAVTMASALGSGVDLNTVTGRGIYTQSTNANATGGSNYPVAAAGTLLVIGDGASISTQTYTHYNNGDQWTRSRYNTGWSAWRKSLTDERTITAGTGLTGGGDLSANRTIALANTTVAAGSYGSATAAPTFTVDAQGRLTAAGSATVTPAWGSVTGKPTTLAGYGITDGALAARTITAGTGLSGGGNLTADRTIALANTAVAAGSYGSATAAPTFTVDAQGRLTAAGSATVTPAWGSVTGKPTTLAGYGITDGALAARNIVAGNGLTGGGNLTADRTLTMGTPGTLNGATTNAVSTTSHTHAIAAATETVSGVSEIATQAETNAGTDDARSVTPKKLSGVFSIGQTYQDVLSQRQPGVVYTNTSERPILVICRGLGTANANARCTLLLSANGSECSHAFESIHDQGMAVSGIVFPGQTYSLATVNVTVNKWMEYR</sequence>
<accession>A0A096FM91</accession>
<dbReference type="RefSeq" id="WP_052084724.1">
    <property type="nucleotide sequence ID" value="NZ_AWOR01000021.1"/>
</dbReference>
<name>A0A096FM91_COMTE</name>